<dbReference type="PANTHER" id="PTHR32305">
    <property type="match status" value="1"/>
</dbReference>
<evidence type="ECO:0000259" key="3">
    <source>
        <dbReference type="Pfam" id="PF25023"/>
    </source>
</evidence>
<name>A0A8G0KX53_9FLAO</name>
<keyword evidence="4" id="KW-0540">Nuclease</keyword>
<dbReference type="PANTHER" id="PTHR32305:SF15">
    <property type="entry name" value="PROTEIN RHSA-RELATED"/>
    <property type="match status" value="1"/>
</dbReference>
<dbReference type="InterPro" id="IPR022385">
    <property type="entry name" value="Rhs_assc_core"/>
</dbReference>
<dbReference type="InterPro" id="IPR044929">
    <property type="entry name" value="DNA/RNA_non-sp_Endonuclease_sf"/>
</dbReference>
<dbReference type="EMBL" id="CP067378">
    <property type="protein sequence ID" value="QYS90062.1"/>
    <property type="molecule type" value="Genomic_DNA"/>
</dbReference>
<dbReference type="GO" id="GO:0004519">
    <property type="term" value="F:endonuclease activity"/>
    <property type="evidence" value="ECO:0007669"/>
    <property type="project" value="UniProtKB-KW"/>
</dbReference>
<dbReference type="Proteomes" id="UP000824721">
    <property type="component" value="Chromosome"/>
</dbReference>
<dbReference type="Pfam" id="PF13930">
    <property type="entry name" value="Endonuclea_NS_2"/>
    <property type="match status" value="1"/>
</dbReference>
<dbReference type="KEGG" id="fdv:JJC05_08120"/>
<evidence type="ECO:0000256" key="1">
    <source>
        <dbReference type="ARBA" id="ARBA00022737"/>
    </source>
</evidence>
<dbReference type="EMBL" id="CP067378">
    <property type="protein sequence ID" value="QYS90054.1"/>
    <property type="molecule type" value="Genomic_DNA"/>
</dbReference>
<dbReference type="Gene3D" id="3.40.570.10">
    <property type="entry name" value="Extracellular Endonuclease, subunit A"/>
    <property type="match status" value="1"/>
</dbReference>
<dbReference type="InterPro" id="IPR056823">
    <property type="entry name" value="TEN-like_YD-shell"/>
</dbReference>
<protein>
    <submittedName>
        <fullName evidence="4">DNA/RNA non-specific endonuclease</fullName>
    </submittedName>
</protein>
<dbReference type="InterPro" id="IPR050708">
    <property type="entry name" value="T6SS_VgrG/RHS"/>
</dbReference>
<sequence>MAQKGVVEGQKVVQSYLWDGNVLLHQWTYQKGQEAQSSVNDLGEVYLSQKETVEDLVTWIYQENSFVPCAKIQAEEQFSIISDYLGRPLQSYDQQGRLVWQTDYDIYGKLRNFNSHIGLTPDFIPFRQLGQYEDPELEGLYYNRFRYYDASTGLYLSQDPIGLAGNNPTMYGYVKDSNKLVDPFGLSPEYFPLDNLGRPTGGFAEVTQSTLGTGTSASSSVSPPGWLGGEHPHHQQRGHLISNNHGGSGTDKRNLVTITDGTNHPGMTKYENKITKHVKAGNTVLVEVKPLYNGDELIPHKITIFGIDQNGKVIVDGEVTNGLRQKTVCCS</sequence>
<dbReference type="Pfam" id="PF25023">
    <property type="entry name" value="TEN_YD-shell"/>
    <property type="match status" value="1"/>
</dbReference>
<organism evidence="4">
    <name type="scientific">Flavobacterium columnare</name>
    <dbReference type="NCBI Taxonomy" id="996"/>
    <lineage>
        <taxon>Bacteria</taxon>
        <taxon>Pseudomonadati</taxon>
        <taxon>Bacteroidota</taxon>
        <taxon>Flavobacteriia</taxon>
        <taxon>Flavobacteriales</taxon>
        <taxon>Flavobacteriaceae</taxon>
        <taxon>Flavobacterium</taxon>
    </lineage>
</organism>
<dbReference type="Gene3D" id="2.180.10.10">
    <property type="entry name" value="RHS repeat-associated core"/>
    <property type="match status" value="1"/>
</dbReference>
<evidence type="ECO:0000313" key="5">
    <source>
        <dbReference type="EMBL" id="QYS90062.1"/>
    </source>
</evidence>
<feature type="domain" description="Type VII secretion system protein EssD-like" evidence="2">
    <location>
        <begin position="190"/>
        <end position="306"/>
    </location>
</feature>
<keyword evidence="1" id="KW-0677">Repeat</keyword>
<accession>A0A8G0KX53</accession>
<dbReference type="KEGG" id="fdv:JJC05_08165"/>
<proteinExistence type="predicted"/>
<feature type="domain" description="Teneurin-like YD-shell" evidence="3">
    <location>
        <begin position="54"/>
        <end position="159"/>
    </location>
</feature>
<dbReference type="InterPro" id="IPR044927">
    <property type="entry name" value="Endonuclea_NS_2"/>
</dbReference>
<gene>
    <name evidence="4" type="ORF">JJC05_08120</name>
    <name evidence="5" type="ORF">JJC05_08165</name>
</gene>
<keyword evidence="4" id="KW-0255">Endonuclease</keyword>
<dbReference type="NCBIfam" id="TIGR03696">
    <property type="entry name" value="Rhs_assc_core"/>
    <property type="match status" value="1"/>
</dbReference>
<dbReference type="AlphaFoldDB" id="A0A8G0KX53"/>
<evidence type="ECO:0000313" key="4">
    <source>
        <dbReference type="EMBL" id="QYS90054.1"/>
    </source>
</evidence>
<keyword evidence="4" id="KW-0378">Hydrolase</keyword>
<evidence type="ECO:0000259" key="2">
    <source>
        <dbReference type="Pfam" id="PF13930"/>
    </source>
</evidence>
<reference evidence="4" key="1">
    <citation type="submission" date="2020-12" db="EMBL/GenBank/DDBJ databases">
        <title>Genome sequencing of genetic groups of Flavobacterium columnare.</title>
        <authorList>
            <person name="Waldbieser G.C."/>
            <person name="Griffin M.J."/>
            <person name="LaFrentz B.R."/>
        </authorList>
    </citation>
    <scope>NUCLEOTIDE SEQUENCE</scope>
    <source>
        <strain evidence="4">90-106</strain>
    </source>
</reference>